<dbReference type="EMBL" id="JAHUTI010002176">
    <property type="protein sequence ID" value="MED6233283.1"/>
    <property type="molecule type" value="Genomic_DNA"/>
</dbReference>
<evidence type="ECO:0000313" key="2">
    <source>
        <dbReference type="EMBL" id="MED6233283.1"/>
    </source>
</evidence>
<gene>
    <name evidence="2" type="ORF">ATANTOWER_009552</name>
</gene>
<proteinExistence type="predicted"/>
<reference evidence="2 3" key="1">
    <citation type="submission" date="2021-07" db="EMBL/GenBank/DDBJ databases">
        <authorList>
            <person name="Palmer J.M."/>
        </authorList>
    </citation>
    <scope>NUCLEOTIDE SEQUENCE [LARGE SCALE GENOMIC DNA]</scope>
    <source>
        <strain evidence="2 3">AT_MEX2019</strain>
        <tissue evidence="2">Muscle</tissue>
    </source>
</reference>
<keyword evidence="1" id="KW-0812">Transmembrane</keyword>
<dbReference type="Proteomes" id="UP001345963">
    <property type="component" value="Unassembled WGS sequence"/>
</dbReference>
<name>A0ABU7A5R2_9TELE</name>
<protein>
    <submittedName>
        <fullName evidence="2">Uncharacterized protein</fullName>
    </submittedName>
</protein>
<evidence type="ECO:0000256" key="1">
    <source>
        <dbReference type="SAM" id="Phobius"/>
    </source>
</evidence>
<comment type="caution">
    <text evidence="2">The sequence shown here is derived from an EMBL/GenBank/DDBJ whole genome shotgun (WGS) entry which is preliminary data.</text>
</comment>
<keyword evidence="3" id="KW-1185">Reference proteome</keyword>
<keyword evidence="1" id="KW-1133">Transmembrane helix</keyword>
<accession>A0ABU7A5R2</accession>
<sequence>MQQRSGLNQVPLEPSTQSKYTILLCSAVHLVICTDLLLCLHVLFLIVTKASSYAKMLPLETARRTLALIETCGFESFWKRHFNFSDKTNWLFYKIKNKLSVYI</sequence>
<organism evidence="2 3">
    <name type="scientific">Ataeniobius toweri</name>
    <dbReference type="NCBI Taxonomy" id="208326"/>
    <lineage>
        <taxon>Eukaryota</taxon>
        <taxon>Metazoa</taxon>
        <taxon>Chordata</taxon>
        <taxon>Craniata</taxon>
        <taxon>Vertebrata</taxon>
        <taxon>Euteleostomi</taxon>
        <taxon>Actinopterygii</taxon>
        <taxon>Neopterygii</taxon>
        <taxon>Teleostei</taxon>
        <taxon>Neoteleostei</taxon>
        <taxon>Acanthomorphata</taxon>
        <taxon>Ovalentaria</taxon>
        <taxon>Atherinomorphae</taxon>
        <taxon>Cyprinodontiformes</taxon>
        <taxon>Goodeidae</taxon>
        <taxon>Ataeniobius</taxon>
    </lineage>
</organism>
<keyword evidence="1" id="KW-0472">Membrane</keyword>
<evidence type="ECO:0000313" key="3">
    <source>
        <dbReference type="Proteomes" id="UP001345963"/>
    </source>
</evidence>
<feature type="transmembrane region" description="Helical" evidence="1">
    <location>
        <begin position="20"/>
        <end position="47"/>
    </location>
</feature>